<accession>A0ABD3XBI0</accession>
<name>A0ABD3XBI0_SINWO</name>
<dbReference type="PANTHER" id="PTHR37916:SF2">
    <property type="entry name" value="CHITIN-BINDING TYPE-4 DOMAIN-CONTAINING PROTEIN"/>
    <property type="match status" value="1"/>
</dbReference>
<protein>
    <submittedName>
        <fullName evidence="1">Uncharacterized protein</fullName>
    </submittedName>
</protein>
<dbReference type="AlphaFoldDB" id="A0ABD3XBI0"/>
<gene>
    <name evidence="1" type="ORF">ACJMK2_029388</name>
</gene>
<proteinExistence type="predicted"/>
<dbReference type="Proteomes" id="UP001634394">
    <property type="component" value="Unassembled WGS sequence"/>
</dbReference>
<evidence type="ECO:0000313" key="2">
    <source>
        <dbReference type="Proteomes" id="UP001634394"/>
    </source>
</evidence>
<evidence type="ECO:0000313" key="1">
    <source>
        <dbReference type="EMBL" id="KAL3883095.1"/>
    </source>
</evidence>
<dbReference type="PANTHER" id="PTHR37916">
    <property type="entry name" value="CHITIN-BINDING TYPE-4 DOMAIN-CONTAINING PROTEIN"/>
    <property type="match status" value="1"/>
</dbReference>
<reference evidence="1 2" key="1">
    <citation type="submission" date="2024-11" db="EMBL/GenBank/DDBJ databases">
        <title>Chromosome-level genome assembly of the freshwater bivalve Anodonta woodiana.</title>
        <authorList>
            <person name="Chen X."/>
        </authorList>
    </citation>
    <scope>NUCLEOTIDE SEQUENCE [LARGE SCALE GENOMIC DNA]</scope>
    <source>
        <strain evidence="1">MN2024</strain>
        <tissue evidence="1">Gills</tissue>
    </source>
</reference>
<comment type="caution">
    <text evidence="1">The sequence shown here is derived from an EMBL/GenBank/DDBJ whole genome shotgun (WGS) entry which is preliminary data.</text>
</comment>
<dbReference type="EMBL" id="JBJQND010000003">
    <property type="protein sequence ID" value="KAL3883095.1"/>
    <property type="molecule type" value="Genomic_DNA"/>
</dbReference>
<sequence>MDIAVAPDVNSDNFTTLAVVMDRYEYAQDHQRNYTAVIVMPNMNCDHCVLRARYNPHKPGETTFYQCSDISIKTVKVSGFASAPPADEDFNQIRKVHELSQQYSRSNQYTSKSDMNLYGFAYNPFDSSVLHYVSIDLNTGRISLIKDFEFGFGSVENKLEHRLKFQKMSESLFYRTTKNAVVYKFLLESVISVNKDKGTFGLMLHETGELDEPASTLMEISASDGTTLKSTKIANFDGNAINALLYRSPDQYLTLSIEPASDEGFYFVVGEINSMGVYKRLMSSGIEPLYVNFQFMEVYDDMLLLLMGNENAADTLNARIYIFNLTSMKFDHYVELDVSMYTYQAIQTVNVTGKSMLLAMTPGLTTAKYPEWNLIQVDPMTGKSKRLCPVVPAGFMENYYGGVVFGGVDEMARLYYILRVADSYADVIVSIDVNTCERKFSPLTKDISSGKELISFRIPFLSSGKDLFFIDPLSREDIASGKELISF</sequence>
<keyword evidence="2" id="KW-1185">Reference proteome</keyword>
<organism evidence="1 2">
    <name type="scientific">Sinanodonta woodiana</name>
    <name type="common">Chinese pond mussel</name>
    <name type="synonym">Anodonta woodiana</name>
    <dbReference type="NCBI Taxonomy" id="1069815"/>
    <lineage>
        <taxon>Eukaryota</taxon>
        <taxon>Metazoa</taxon>
        <taxon>Spiralia</taxon>
        <taxon>Lophotrochozoa</taxon>
        <taxon>Mollusca</taxon>
        <taxon>Bivalvia</taxon>
        <taxon>Autobranchia</taxon>
        <taxon>Heteroconchia</taxon>
        <taxon>Palaeoheterodonta</taxon>
        <taxon>Unionida</taxon>
        <taxon>Unionoidea</taxon>
        <taxon>Unionidae</taxon>
        <taxon>Unioninae</taxon>
        <taxon>Sinanodonta</taxon>
    </lineage>
</organism>